<dbReference type="GO" id="GO:0022857">
    <property type="term" value="F:transmembrane transporter activity"/>
    <property type="evidence" value="ECO:0007669"/>
    <property type="project" value="InterPro"/>
</dbReference>
<feature type="transmembrane region" description="Helical" evidence="5">
    <location>
        <begin position="92"/>
        <end position="112"/>
    </location>
</feature>
<dbReference type="Proteomes" id="UP000298327">
    <property type="component" value="Unassembled WGS sequence"/>
</dbReference>
<dbReference type="EMBL" id="SEOQ01000037">
    <property type="protein sequence ID" value="TFY71767.1"/>
    <property type="molecule type" value="Genomic_DNA"/>
</dbReference>
<comment type="caution">
    <text evidence="7">The sequence shown here is derived from an EMBL/GenBank/DDBJ whole genome shotgun (WGS) entry which is preliminary data.</text>
</comment>
<feature type="transmembrane region" description="Helical" evidence="5">
    <location>
        <begin position="328"/>
        <end position="347"/>
    </location>
</feature>
<feature type="transmembrane region" description="Helical" evidence="5">
    <location>
        <begin position="368"/>
        <end position="389"/>
    </location>
</feature>
<evidence type="ECO:0000256" key="2">
    <source>
        <dbReference type="ARBA" id="ARBA00022692"/>
    </source>
</evidence>
<organism evidence="7 8">
    <name type="scientific">Dentipellis fragilis</name>
    <dbReference type="NCBI Taxonomy" id="205917"/>
    <lineage>
        <taxon>Eukaryota</taxon>
        <taxon>Fungi</taxon>
        <taxon>Dikarya</taxon>
        <taxon>Basidiomycota</taxon>
        <taxon>Agaricomycotina</taxon>
        <taxon>Agaricomycetes</taxon>
        <taxon>Russulales</taxon>
        <taxon>Hericiaceae</taxon>
        <taxon>Dentipellis</taxon>
    </lineage>
</organism>
<dbReference type="PANTHER" id="PTHR23502:SF7">
    <property type="entry name" value="DRUG_PROTON ANTIPORTER YHK8-RELATED"/>
    <property type="match status" value="1"/>
</dbReference>
<accession>A0A4Y9ZCQ1</accession>
<keyword evidence="8" id="KW-1185">Reference proteome</keyword>
<evidence type="ECO:0000313" key="7">
    <source>
        <dbReference type="EMBL" id="TFY71767.1"/>
    </source>
</evidence>
<dbReference type="InterPro" id="IPR036259">
    <property type="entry name" value="MFS_trans_sf"/>
</dbReference>
<feature type="transmembrane region" description="Helical" evidence="5">
    <location>
        <begin position="289"/>
        <end position="308"/>
    </location>
</feature>
<evidence type="ECO:0000256" key="5">
    <source>
        <dbReference type="SAM" id="Phobius"/>
    </source>
</evidence>
<dbReference type="GO" id="GO:0005886">
    <property type="term" value="C:plasma membrane"/>
    <property type="evidence" value="ECO:0007669"/>
    <property type="project" value="TreeGrafter"/>
</dbReference>
<evidence type="ECO:0000313" key="8">
    <source>
        <dbReference type="Proteomes" id="UP000298327"/>
    </source>
</evidence>
<evidence type="ECO:0000259" key="6">
    <source>
        <dbReference type="PROSITE" id="PS50850"/>
    </source>
</evidence>
<name>A0A4Y9ZCQ1_9AGAM</name>
<gene>
    <name evidence="7" type="ORF">EVG20_g1225</name>
</gene>
<feature type="transmembrane region" description="Helical" evidence="5">
    <location>
        <begin position="124"/>
        <end position="143"/>
    </location>
</feature>
<reference evidence="7 8" key="1">
    <citation type="submission" date="2019-02" db="EMBL/GenBank/DDBJ databases">
        <title>Genome sequencing of the rare red list fungi Dentipellis fragilis.</title>
        <authorList>
            <person name="Buettner E."/>
            <person name="Kellner H."/>
        </authorList>
    </citation>
    <scope>NUCLEOTIDE SEQUENCE [LARGE SCALE GENOMIC DNA]</scope>
    <source>
        <strain evidence="7 8">DSM 105465</strain>
    </source>
</reference>
<feature type="domain" description="Major facilitator superfamily (MFS) profile" evidence="6">
    <location>
        <begin position="59"/>
        <end position="484"/>
    </location>
</feature>
<proteinExistence type="predicted"/>
<feature type="transmembrane region" description="Helical" evidence="5">
    <location>
        <begin position="459"/>
        <end position="480"/>
    </location>
</feature>
<keyword evidence="4 5" id="KW-0472">Membrane</keyword>
<feature type="transmembrane region" description="Helical" evidence="5">
    <location>
        <begin position="395"/>
        <end position="423"/>
    </location>
</feature>
<dbReference type="AlphaFoldDB" id="A0A4Y9ZCQ1"/>
<dbReference type="STRING" id="205917.A0A4Y9ZCQ1"/>
<dbReference type="SUPFAM" id="SSF103473">
    <property type="entry name" value="MFS general substrate transporter"/>
    <property type="match status" value="1"/>
</dbReference>
<dbReference type="PROSITE" id="PS50850">
    <property type="entry name" value="MFS"/>
    <property type="match status" value="1"/>
</dbReference>
<dbReference type="PANTHER" id="PTHR23502">
    <property type="entry name" value="MAJOR FACILITATOR SUPERFAMILY"/>
    <property type="match status" value="1"/>
</dbReference>
<dbReference type="FunFam" id="1.20.1250.20:FF:000082">
    <property type="entry name" value="MFS multidrug transporter, putative"/>
    <property type="match status" value="1"/>
</dbReference>
<dbReference type="Pfam" id="PF07690">
    <property type="entry name" value="MFS_1"/>
    <property type="match status" value="1"/>
</dbReference>
<comment type="subcellular location">
    <subcellularLocation>
        <location evidence="1">Membrane</location>
        <topology evidence="1">Multi-pass membrane protein</topology>
    </subcellularLocation>
</comment>
<keyword evidence="2 5" id="KW-0812">Transmembrane</keyword>
<dbReference type="OrthoDB" id="3561359at2759"/>
<feature type="transmembrane region" description="Helical" evidence="5">
    <location>
        <begin position="218"/>
        <end position="242"/>
    </location>
</feature>
<feature type="transmembrane region" description="Helical" evidence="5">
    <location>
        <begin position="57"/>
        <end position="80"/>
    </location>
</feature>
<feature type="transmembrane region" description="Helical" evidence="5">
    <location>
        <begin position="435"/>
        <end position="453"/>
    </location>
</feature>
<dbReference type="Gene3D" id="1.20.1250.20">
    <property type="entry name" value="MFS general substrate transporter like domains"/>
    <property type="match status" value="1"/>
</dbReference>
<dbReference type="CDD" id="cd17323">
    <property type="entry name" value="MFS_Tpo1_MDR_like"/>
    <property type="match status" value="1"/>
</dbReference>
<evidence type="ECO:0000256" key="1">
    <source>
        <dbReference type="ARBA" id="ARBA00004141"/>
    </source>
</evidence>
<evidence type="ECO:0000256" key="3">
    <source>
        <dbReference type="ARBA" id="ARBA00022989"/>
    </source>
</evidence>
<keyword evidence="3 5" id="KW-1133">Transmembrane helix</keyword>
<dbReference type="InterPro" id="IPR020846">
    <property type="entry name" value="MFS_dom"/>
</dbReference>
<dbReference type="InterPro" id="IPR011701">
    <property type="entry name" value="MFS"/>
</dbReference>
<protein>
    <recommendedName>
        <fullName evidence="6">Major facilitator superfamily (MFS) profile domain-containing protein</fullName>
    </recommendedName>
</protein>
<evidence type="ECO:0000256" key="4">
    <source>
        <dbReference type="ARBA" id="ARBA00023136"/>
    </source>
</evidence>
<sequence>MRFTPRYGHQTHIHKYEAKNRKQSSRATLVDKATEQNYEVTLEPEEDPQQASLFRKWLAVFVISTSAICVACDSSAAAFTEEGISEEFGVSRVVAILGISLFIQGLGIGPLLVGPLSEIYGRQIIYRVSFFLYFATTWPIAFAPHISVFLIFRFVSGFCAAAFFCVTAGSMSDMFSDAEVATPMAINTIAPFIGPELEPIYSGFINQNTNWRWTYYTLLIWIFIDLVAIVFFVPETFVPIILKRKAQRLRKATGDEKYYAPIERKSKDIFRAILISCSKPFQLLFHDRMVLFLNLWNSLILGILYLAFQAFPIIFEENHGFNMQMTGLTFIGILSGMLIGLSTQPYWNSRYKRHQRKHGEPLPEYRLWTGRIGGVLVPVSLFCLAFTTYSHVHWIAPIIVTVPFGIGVYFVFTSTFTYLVVAYRPMAASVMASNTAMRTSFAAGFPLFAPAMYHKLGTVGATALLAGLTTVMAPFPFIFYRYGAQFRERSKFAVSSAEHKEFMRGRA</sequence>